<dbReference type="EMBL" id="DXHL01000034">
    <property type="protein sequence ID" value="HIW11339.1"/>
    <property type="molecule type" value="Genomic_DNA"/>
</dbReference>
<feature type="signal peptide" evidence="1">
    <location>
        <begin position="1"/>
        <end position="19"/>
    </location>
</feature>
<sequence>MKKLFLSVLMLSLATAAMAQNNTSKEARAAQRAARQEQMTQQLTSALQNHNFTFSASQVSTPIGGMPQTLNQWNNYVEVYPESIQVSLPYITGSVDLAPLRIEFTTTQFTFWEDMNNGSQWTVVFQTETGANVKYVFHLNYDTNSGLATLTLVPNSGNTLTYTGSLQAN</sequence>
<reference evidence="2" key="2">
    <citation type="submission" date="2021-04" db="EMBL/GenBank/DDBJ databases">
        <authorList>
            <person name="Gilroy R."/>
        </authorList>
    </citation>
    <scope>NUCLEOTIDE SEQUENCE</scope>
    <source>
        <strain evidence="2">ChiBcec15-1070</strain>
    </source>
</reference>
<name>A0A9D1QEW2_9BACT</name>
<dbReference type="Proteomes" id="UP000823926">
    <property type="component" value="Unassembled WGS sequence"/>
</dbReference>
<reference evidence="2" key="1">
    <citation type="journal article" date="2021" name="PeerJ">
        <title>Extensive microbial diversity within the chicken gut microbiome revealed by metagenomics and culture.</title>
        <authorList>
            <person name="Gilroy R."/>
            <person name="Ravi A."/>
            <person name="Getino M."/>
            <person name="Pursley I."/>
            <person name="Horton D.L."/>
            <person name="Alikhan N.F."/>
            <person name="Baker D."/>
            <person name="Gharbi K."/>
            <person name="Hall N."/>
            <person name="Watson M."/>
            <person name="Adriaenssens E.M."/>
            <person name="Foster-Nyarko E."/>
            <person name="Jarju S."/>
            <person name="Secka A."/>
            <person name="Antonio M."/>
            <person name="Oren A."/>
            <person name="Chaudhuri R.R."/>
            <person name="La Ragione R."/>
            <person name="Hildebrand F."/>
            <person name="Pallen M.J."/>
        </authorList>
    </citation>
    <scope>NUCLEOTIDE SEQUENCE</scope>
    <source>
        <strain evidence="2">ChiBcec15-1070</strain>
    </source>
</reference>
<keyword evidence="1" id="KW-0732">Signal</keyword>
<dbReference type="Gene3D" id="2.40.128.410">
    <property type="match status" value="1"/>
</dbReference>
<evidence type="ECO:0000256" key="1">
    <source>
        <dbReference type="SAM" id="SignalP"/>
    </source>
</evidence>
<comment type="caution">
    <text evidence="2">The sequence shown here is derived from an EMBL/GenBank/DDBJ whole genome shotgun (WGS) entry which is preliminary data.</text>
</comment>
<dbReference type="Pfam" id="PF14059">
    <property type="entry name" value="DUF4251"/>
    <property type="match status" value="1"/>
</dbReference>
<protein>
    <submittedName>
        <fullName evidence="2">DUF4251 domain-containing protein</fullName>
    </submittedName>
</protein>
<evidence type="ECO:0000313" key="3">
    <source>
        <dbReference type="Proteomes" id="UP000823926"/>
    </source>
</evidence>
<dbReference type="InterPro" id="IPR025347">
    <property type="entry name" value="DUF4251"/>
</dbReference>
<gene>
    <name evidence="2" type="ORF">H9888_07575</name>
</gene>
<evidence type="ECO:0000313" key="2">
    <source>
        <dbReference type="EMBL" id="HIW11339.1"/>
    </source>
</evidence>
<dbReference type="AlphaFoldDB" id="A0A9D1QEW2"/>
<accession>A0A9D1QEW2</accession>
<feature type="chain" id="PRO_5038482494" evidence="1">
    <location>
        <begin position="20"/>
        <end position="169"/>
    </location>
</feature>
<organism evidence="2 3">
    <name type="scientific">Candidatus Rikenella faecigallinarum</name>
    <dbReference type="NCBI Taxonomy" id="2838745"/>
    <lineage>
        <taxon>Bacteria</taxon>
        <taxon>Pseudomonadati</taxon>
        <taxon>Bacteroidota</taxon>
        <taxon>Bacteroidia</taxon>
        <taxon>Bacteroidales</taxon>
        <taxon>Rikenellaceae</taxon>
        <taxon>Rikenella</taxon>
    </lineage>
</organism>
<proteinExistence type="predicted"/>